<dbReference type="Proteomes" id="UP001272137">
    <property type="component" value="Unassembled WGS sequence"/>
</dbReference>
<protein>
    <submittedName>
        <fullName evidence="2">Uncharacterized protein</fullName>
    </submittedName>
</protein>
<proteinExistence type="predicted"/>
<dbReference type="EMBL" id="QXCT01000002">
    <property type="protein sequence ID" value="MDW9255224.1"/>
    <property type="molecule type" value="Genomic_DNA"/>
</dbReference>
<evidence type="ECO:0000313" key="2">
    <source>
        <dbReference type="EMBL" id="MDW9255224.1"/>
    </source>
</evidence>
<feature type="region of interest" description="Disordered" evidence="1">
    <location>
        <begin position="1"/>
        <end position="63"/>
    </location>
</feature>
<gene>
    <name evidence="2" type="ORF">C7S16_0658</name>
</gene>
<organism evidence="2 3">
    <name type="scientific">Burkholderia thailandensis</name>
    <dbReference type="NCBI Taxonomy" id="57975"/>
    <lineage>
        <taxon>Bacteria</taxon>
        <taxon>Pseudomonadati</taxon>
        <taxon>Pseudomonadota</taxon>
        <taxon>Betaproteobacteria</taxon>
        <taxon>Burkholderiales</taxon>
        <taxon>Burkholderiaceae</taxon>
        <taxon>Burkholderia</taxon>
        <taxon>pseudomallei group</taxon>
    </lineage>
</organism>
<evidence type="ECO:0000256" key="1">
    <source>
        <dbReference type="SAM" id="MobiDB-lite"/>
    </source>
</evidence>
<evidence type="ECO:0000313" key="3">
    <source>
        <dbReference type="Proteomes" id="UP001272137"/>
    </source>
</evidence>
<name>A0AAW9CXA2_BURTH</name>
<sequence>MGDTVHVRSSDGRRSAATPLCAGSGKQTTAGIGSLGRKRGMRRASGAMGMPRARSRAFAIEGD</sequence>
<feature type="compositionally biased region" description="Basic and acidic residues" evidence="1">
    <location>
        <begin position="1"/>
        <end position="14"/>
    </location>
</feature>
<comment type="caution">
    <text evidence="2">The sequence shown here is derived from an EMBL/GenBank/DDBJ whole genome shotgun (WGS) entry which is preliminary data.</text>
</comment>
<accession>A0AAW9CXA2</accession>
<dbReference type="AlphaFoldDB" id="A0AAW9CXA2"/>
<reference evidence="2" key="1">
    <citation type="submission" date="2018-08" db="EMBL/GenBank/DDBJ databases">
        <title>Identification of Burkholderia cepacia strains that express a Burkholderia pseudomallei-like capsular polysaccharide.</title>
        <authorList>
            <person name="Burtnick M.N."/>
            <person name="Vongsouvath M."/>
            <person name="Newton P."/>
            <person name="Wuthiekanun V."/>
            <person name="Limmathurotsakul D."/>
            <person name="Brett P.J."/>
            <person name="Chantratita N."/>
            <person name="Dance D.A."/>
        </authorList>
    </citation>
    <scope>NUCLEOTIDE SEQUENCE</scope>
    <source>
        <strain evidence="2">SBXCC001</strain>
    </source>
</reference>